<dbReference type="PANTHER" id="PTHR30146:SF148">
    <property type="entry name" value="HTH-TYPE TRANSCRIPTIONAL REPRESSOR PURR-RELATED"/>
    <property type="match status" value="1"/>
</dbReference>
<organism evidence="6 7">
    <name type="scientific">Izhakiella australiensis</name>
    <dbReference type="NCBI Taxonomy" id="1926881"/>
    <lineage>
        <taxon>Bacteria</taxon>
        <taxon>Pseudomonadati</taxon>
        <taxon>Pseudomonadota</taxon>
        <taxon>Gammaproteobacteria</taxon>
        <taxon>Enterobacterales</taxon>
        <taxon>Erwiniaceae</taxon>
        <taxon>Izhakiella</taxon>
    </lineage>
</organism>
<dbReference type="STRING" id="1926881.BTJ39_19440"/>
<name>A0A1S8YFZ9_9GAMM</name>
<dbReference type="Pfam" id="PF00356">
    <property type="entry name" value="LacI"/>
    <property type="match status" value="1"/>
</dbReference>
<keyword evidence="1" id="KW-0678">Repressor</keyword>
<feature type="domain" description="HTH lacI-type" evidence="5">
    <location>
        <begin position="5"/>
        <end position="60"/>
    </location>
</feature>
<dbReference type="InterPro" id="IPR028082">
    <property type="entry name" value="Peripla_BP_I"/>
</dbReference>
<reference evidence="6 7" key="1">
    <citation type="submission" date="2016-12" db="EMBL/GenBank/DDBJ databases">
        <title>Izhakiella australiana sp. nov. of genus Izhakiella isolated from Australian desert.</title>
        <authorList>
            <person name="Ji M."/>
        </authorList>
    </citation>
    <scope>NUCLEOTIDE SEQUENCE [LARGE SCALE GENOMIC DNA]</scope>
    <source>
        <strain evidence="6 7">D4N98</strain>
    </source>
</reference>
<sequence length="343" mass="37501">MAKRATVADVAALAKVSSATVSNVIGNRSGKVSTRTRQRVLEAISALNYTYNENAATLRSNKSNIIGLVIHDLSNPYYTELIAKINRQLAKKGYATILACSDENLESQQSYLHLMQRHNALAVLLCPTWDTSGEHLAAWHDLSPTITFLRPVGSHESDFIGIDNYQAAYDLTRQLIADGHRQLAFIGGSQSSRLRRQRLQGWKDAHEDAGISWNDAHILYCSSSMSAGSAAVMQLFQQTSDVTALVCYQDIVAFGAMNALHYMGKTVGGEIAVTGFDGLSDAEGWLPSLTTAEVQIAVLAEHIVDRLLARLEKPQEPPSVTLLHAHIHWRASSHGDVDSSHAR</sequence>
<evidence type="ECO:0000256" key="2">
    <source>
        <dbReference type="ARBA" id="ARBA00023015"/>
    </source>
</evidence>
<gene>
    <name evidence="6" type="ORF">BTJ39_19440</name>
</gene>
<dbReference type="AlphaFoldDB" id="A0A1S8YFZ9"/>
<dbReference type="Gene3D" id="1.10.260.40">
    <property type="entry name" value="lambda repressor-like DNA-binding domains"/>
    <property type="match status" value="1"/>
</dbReference>
<proteinExistence type="predicted"/>
<evidence type="ECO:0000256" key="1">
    <source>
        <dbReference type="ARBA" id="ARBA00022491"/>
    </source>
</evidence>
<dbReference type="SUPFAM" id="SSF47413">
    <property type="entry name" value="lambda repressor-like DNA-binding domains"/>
    <property type="match status" value="1"/>
</dbReference>
<dbReference type="CDD" id="cd01392">
    <property type="entry name" value="HTH_LacI"/>
    <property type="match status" value="1"/>
</dbReference>
<evidence type="ECO:0000259" key="5">
    <source>
        <dbReference type="PROSITE" id="PS50932"/>
    </source>
</evidence>
<dbReference type="SMART" id="SM00354">
    <property type="entry name" value="HTH_LACI"/>
    <property type="match status" value="1"/>
</dbReference>
<dbReference type="PANTHER" id="PTHR30146">
    <property type="entry name" value="LACI-RELATED TRANSCRIPTIONAL REPRESSOR"/>
    <property type="match status" value="1"/>
</dbReference>
<dbReference type="Pfam" id="PF00532">
    <property type="entry name" value="Peripla_BP_1"/>
    <property type="match status" value="1"/>
</dbReference>
<dbReference type="PROSITE" id="PS00356">
    <property type="entry name" value="HTH_LACI_1"/>
    <property type="match status" value="1"/>
</dbReference>
<dbReference type="PROSITE" id="PS50932">
    <property type="entry name" value="HTH_LACI_2"/>
    <property type="match status" value="1"/>
</dbReference>
<keyword evidence="7" id="KW-1185">Reference proteome</keyword>
<dbReference type="GO" id="GO:0003700">
    <property type="term" value="F:DNA-binding transcription factor activity"/>
    <property type="evidence" value="ECO:0007669"/>
    <property type="project" value="TreeGrafter"/>
</dbReference>
<evidence type="ECO:0000313" key="6">
    <source>
        <dbReference type="EMBL" id="OON37990.1"/>
    </source>
</evidence>
<keyword evidence="4" id="KW-0804">Transcription</keyword>
<dbReference type="Gene3D" id="3.40.50.2300">
    <property type="match status" value="2"/>
</dbReference>
<keyword evidence="3" id="KW-0238">DNA-binding</keyword>
<evidence type="ECO:0000256" key="3">
    <source>
        <dbReference type="ARBA" id="ARBA00023125"/>
    </source>
</evidence>
<dbReference type="SUPFAM" id="SSF53822">
    <property type="entry name" value="Periplasmic binding protein-like I"/>
    <property type="match status" value="1"/>
</dbReference>
<dbReference type="InterPro" id="IPR001761">
    <property type="entry name" value="Peripla_BP/Lac1_sug-bd_dom"/>
</dbReference>
<accession>A0A1S8YFZ9</accession>
<dbReference type="Proteomes" id="UP000190667">
    <property type="component" value="Unassembled WGS sequence"/>
</dbReference>
<evidence type="ECO:0000313" key="7">
    <source>
        <dbReference type="Proteomes" id="UP000190667"/>
    </source>
</evidence>
<dbReference type="OrthoDB" id="9798934at2"/>
<dbReference type="InterPro" id="IPR010982">
    <property type="entry name" value="Lambda_DNA-bd_dom_sf"/>
</dbReference>
<dbReference type="RefSeq" id="WP_078004375.1">
    <property type="nucleotide sequence ID" value="NZ_MRUL01000018.1"/>
</dbReference>
<dbReference type="InterPro" id="IPR000843">
    <property type="entry name" value="HTH_LacI"/>
</dbReference>
<protein>
    <submittedName>
        <fullName evidence="6">Transcriptional regulator</fullName>
    </submittedName>
</protein>
<evidence type="ECO:0000256" key="4">
    <source>
        <dbReference type="ARBA" id="ARBA00023163"/>
    </source>
</evidence>
<dbReference type="EMBL" id="MRUL01000018">
    <property type="protein sequence ID" value="OON37990.1"/>
    <property type="molecule type" value="Genomic_DNA"/>
</dbReference>
<keyword evidence="2" id="KW-0805">Transcription regulation</keyword>
<dbReference type="GO" id="GO:0000976">
    <property type="term" value="F:transcription cis-regulatory region binding"/>
    <property type="evidence" value="ECO:0007669"/>
    <property type="project" value="TreeGrafter"/>
</dbReference>
<comment type="caution">
    <text evidence="6">The sequence shown here is derived from an EMBL/GenBank/DDBJ whole genome shotgun (WGS) entry which is preliminary data.</text>
</comment>